<dbReference type="EMBL" id="CAJNNV010000206">
    <property type="protein sequence ID" value="CAE8581798.1"/>
    <property type="molecule type" value="Genomic_DNA"/>
</dbReference>
<comment type="caution">
    <text evidence="3">The sequence shown here is derived from an EMBL/GenBank/DDBJ whole genome shotgun (WGS) entry which is preliminary data.</text>
</comment>
<dbReference type="PANTHER" id="PTHR12854">
    <property type="entry name" value="ATAXIN 2-RELATED"/>
    <property type="match status" value="1"/>
</dbReference>
<dbReference type="InterPro" id="IPR010920">
    <property type="entry name" value="LSM_dom_sf"/>
</dbReference>
<dbReference type="InterPro" id="IPR045117">
    <property type="entry name" value="ATXN2-like"/>
</dbReference>
<sequence length="289" mass="31357">MSAPARGFGNGAGAKERMAFLLASLVGHDVTVKLRNQKMYTGMFHSCSTDGDISIVLKYAHGMNDTKEEISTLVVSGKDFLQISAMGVPPLPTRLSGASSSSGFKTDNQIADSRQGGERELVKWVGRGDEASTSLDLAREAGDPEWDQFAHNEKVFGITSTFSEELYTTKLDPSKIPKQKRELADRIAREIESGQNYSRVEEALEDSICGFGLCCTAERHEDVDEETQLSAVPRSAEAQRGTVPLTEESLSQHDAASAAASAACDMNEAGDAFAREHRTKRFMITAHST</sequence>
<feature type="region of interest" description="Disordered" evidence="1">
    <location>
        <begin position="94"/>
        <end position="119"/>
    </location>
</feature>
<evidence type="ECO:0000313" key="3">
    <source>
        <dbReference type="EMBL" id="CAE8581798.1"/>
    </source>
</evidence>
<dbReference type="OrthoDB" id="447812at2759"/>
<dbReference type="AlphaFoldDB" id="A0A813D818"/>
<reference evidence="3" key="1">
    <citation type="submission" date="2021-02" db="EMBL/GenBank/DDBJ databases">
        <authorList>
            <person name="Dougan E. K."/>
            <person name="Rhodes N."/>
            <person name="Thang M."/>
            <person name="Chan C."/>
        </authorList>
    </citation>
    <scope>NUCLEOTIDE SEQUENCE</scope>
</reference>
<evidence type="ECO:0000259" key="2">
    <source>
        <dbReference type="SMART" id="SM01272"/>
    </source>
</evidence>
<dbReference type="InterPro" id="IPR025852">
    <property type="entry name" value="SM_dom_ATX"/>
</dbReference>
<feature type="domain" description="LsmAD" evidence="2">
    <location>
        <begin position="156"/>
        <end position="235"/>
    </location>
</feature>
<accession>A0A813D818</accession>
<name>A0A813D818_POLGL</name>
<proteinExistence type="predicted"/>
<keyword evidence="4" id="KW-1185">Reference proteome</keyword>
<feature type="region of interest" description="Disordered" evidence="1">
    <location>
        <begin position="226"/>
        <end position="249"/>
    </location>
</feature>
<dbReference type="PANTHER" id="PTHR12854:SF7">
    <property type="entry name" value="ATAXIN-2 HOMOLOG"/>
    <property type="match status" value="1"/>
</dbReference>
<dbReference type="CDD" id="cd00600">
    <property type="entry name" value="Sm_like"/>
    <property type="match status" value="1"/>
</dbReference>
<dbReference type="GO" id="GO:0010494">
    <property type="term" value="C:cytoplasmic stress granule"/>
    <property type="evidence" value="ECO:0007669"/>
    <property type="project" value="TreeGrafter"/>
</dbReference>
<dbReference type="Gene3D" id="2.30.30.100">
    <property type="match status" value="1"/>
</dbReference>
<dbReference type="Pfam" id="PF14438">
    <property type="entry name" value="SM-ATX"/>
    <property type="match status" value="1"/>
</dbReference>
<dbReference type="InterPro" id="IPR009604">
    <property type="entry name" value="LsmAD_domain"/>
</dbReference>
<organism evidence="3 4">
    <name type="scientific">Polarella glacialis</name>
    <name type="common">Dinoflagellate</name>
    <dbReference type="NCBI Taxonomy" id="89957"/>
    <lineage>
        <taxon>Eukaryota</taxon>
        <taxon>Sar</taxon>
        <taxon>Alveolata</taxon>
        <taxon>Dinophyceae</taxon>
        <taxon>Suessiales</taxon>
        <taxon>Suessiaceae</taxon>
        <taxon>Polarella</taxon>
    </lineage>
</organism>
<dbReference type="SUPFAM" id="SSF50182">
    <property type="entry name" value="Sm-like ribonucleoproteins"/>
    <property type="match status" value="1"/>
</dbReference>
<evidence type="ECO:0000313" key="4">
    <source>
        <dbReference type="Proteomes" id="UP000654075"/>
    </source>
</evidence>
<dbReference type="Pfam" id="PF06741">
    <property type="entry name" value="LsmAD"/>
    <property type="match status" value="1"/>
</dbReference>
<feature type="compositionally biased region" description="Polar residues" evidence="1">
    <location>
        <begin position="96"/>
        <end position="112"/>
    </location>
</feature>
<dbReference type="GO" id="GO:0003729">
    <property type="term" value="F:mRNA binding"/>
    <property type="evidence" value="ECO:0007669"/>
    <property type="project" value="TreeGrafter"/>
</dbReference>
<feature type="non-terminal residue" evidence="3">
    <location>
        <position position="289"/>
    </location>
</feature>
<gene>
    <name evidence="3" type="ORF">PGLA1383_LOCUS809</name>
</gene>
<protein>
    <recommendedName>
        <fullName evidence="2">LsmAD domain-containing protein</fullName>
    </recommendedName>
</protein>
<dbReference type="GO" id="GO:0034063">
    <property type="term" value="P:stress granule assembly"/>
    <property type="evidence" value="ECO:0007669"/>
    <property type="project" value="TreeGrafter"/>
</dbReference>
<dbReference type="Proteomes" id="UP000654075">
    <property type="component" value="Unassembled WGS sequence"/>
</dbReference>
<evidence type="ECO:0000256" key="1">
    <source>
        <dbReference type="SAM" id="MobiDB-lite"/>
    </source>
</evidence>
<dbReference type="SMART" id="SM01272">
    <property type="entry name" value="LsmAD"/>
    <property type="match status" value="1"/>
</dbReference>